<evidence type="ECO:0000256" key="2">
    <source>
        <dbReference type="ARBA" id="ARBA00022898"/>
    </source>
</evidence>
<protein>
    <submittedName>
        <fullName evidence="4">PLP-dependent transferase</fullName>
    </submittedName>
</protein>
<evidence type="ECO:0000313" key="5">
    <source>
        <dbReference type="Proteomes" id="UP000799441"/>
    </source>
</evidence>
<dbReference type="Proteomes" id="UP000799441">
    <property type="component" value="Unassembled WGS sequence"/>
</dbReference>
<sequence length="377" mass="41331">MPITYNASFIPYSGPSTLHGSLIKPLPTVLSASGIWLHFETGERVVDASGGAAVSCIGHGNKTVAGEYSKQVRILDYYAHVYMKGPMSEELAEYLIRSTHGQMSGKVHFISRELSYHCNTVGARSITLLRNTSKNTSRISACCSHRGMQQGESKTEYASRLGQELENEILRVGPQHVAAFTAEPWGGAASGSAPPYKILPIFDEVMAGISRVGPQNYRCCPRHVTIGKALTGSYAPLAALIVSHKVLSFVYGHTYLAHEPAFKAALIVQKYIQDGDYHERVKIIGLQLDLGLKKSLDAHPHDKNTKKPFSPKREISSQLLEHAMKTGVFFYPSSETAGHLGGDHVLIAPRFTTTNEELQLLIDKVVQTIHGFFKNIS</sequence>
<dbReference type="EMBL" id="MU003808">
    <property type="protein sequence ID" value="KAF2719687.1"/>
    <property type="molecule type" value="Genomic_DNA"/>
</dbReference>
<keyword evidence="4" id="KW-0808">Transferase</keyword>
<comment type="caution">
    <text evidence="4">The sequence shown here is derived from an EMBL/GenBank/DDBJ whole genome shotgun (WGS) entry which is preliminary data.</text>
</comment>
<dbReference type="Pfam" id="PF00202">
    <property type="entry name" value="Aminotran_3"/>
    <property type="match status" value="1"/>
</dbReference>
<evidence type="ECO:0000256" key="1">
    <source>
        <dbReference type="ARBA" id="ARBA00008954"/>
    </source>
</evidence>
<dbReference type="OrthoDB" id="5419315at2759"/>
<keyword evidence="5" id="KW-1185">Reference proteome</keyword>
<dbReference type="GO" id="GO:0030170">
    <property type="term" value="F:pyridoxal phosphate binding"/>
    <property type="evidence" value="ECO:0007669"/>
    <property type="project" value="InterPro"/>
</dbReference>
<dbReference type="InterPro" id="IPR015421">
    <property type="entry name" value="PyrdxlP-dep_Trfase_major"/>
</dbReference>
<dbReference type="InterPro" id="IPR015424">
    <property type="entry name" value="PyrdxlP-dep_Trfase"/>
</dbReference>
<evidence type="ECO:0000256" key="3">
    <source>
        <dbReference type="RuleBase" id="RU003560"/>
    </source>
</evidence>
<dbReference type="PANTHER" id="PTHR43094:SF1">
    <property type="entry name" value="AMINOTRANSFERASE CLASS-III"/>
    <property type="match status" value="1"/>
</dbReference>
<name>A0A9P4Q333_9PEZI</name>
<dbReference type="InterPro" id="IPR015422">
    <property type="entry name" value="PyrdxlP-dep_Trfase_small"/>
</dbReference>
<gene>
    <name evidence="4" type="ORF">K431DRAFT_321565</name>
</gene>
<comment type="similarity">
    <text evidence="1 3">Belongs to the class-III pyridoxal-phosphate-dependent aminotransferase family.</text>
</comment>
<dbReference type="PANTHER" id="PTHR43094">
    <property type="entry name" value="AMINOTRANSFERASE"/>
    <property type="match status" value="1"/>
</dbReference>
<evidence type="ECO:0000313" key="4">
    <source>
        <dbReference type="EMBL" id="KAF2719687.1"/>
    </source>
</evidence>
<reference evidence="4" key="1">
    <citation type="journal article" date="2020" name="Stud. Mycol.">
        <title>101 Dothideomycetes genomes: a test case for predicting lifestyles and emergence of pathogens.</title>
        <authorList>
            <person name="Haridas S."/>
            <person name="Albert R."/>
            <person name="Binder M."/>
            <person name="Bloem J."/>
            <person name="Labutti K."/>
            <person name="Salamov A."/>
            <person name="Andreopoulos B."/>
            <person name="Baker S."/>
            <person name="Barry K."/>
            <person name="Bills G."/>
            <person name="Bluhm B."/>
            <person name="Cannon C."/>
            <person name="Castanera R."/>
            <person name="Culley D."/>
            <person name="Daum C."/>
            <person name="Ezra D."/>
            <person name="Gonzalez J."/>
            <person name="Henrissat B."/>
            <person name="Kuo A."/>
            <person name="Liang C."/>
            <person name="Lipzen A."/>
            <person name="Lutzoni F."/>
            <person name="Magnuson J."/>
            <person name="Mondo S."/>
            <person name="Nolan M."/>
            <person name="Ohm R."/>
            <person name="Pangilinan J."/>
            <person name="Park H.-J."/>
            <person name="Ramirez L."/>
            <person name="Alfaro M."/>
            <person name="Sun H."/>
            <person name="Tritt A."/>
            <person name="Yoshinaga Y."/>
            <person name="Zwiers L.-H."/>
            <person name="Turgeon B."/>
            <person name="Goodwin S."/>
            <person name="Spatafora J."/>
            <person name="Crous P."/>
            <person name="Grigoriev I."/>
        </authorList>
    </citation>
    <scope>NUCLEOTIDE SEQUENCE</scope>
    <source>
        <strain evidence="4">CBS 116435</strain>
    </source>
</reference>
<dbReference type="GO" id="GO:0005829">
    <property type="term" value="C:cytosol"/>
    <property type="evidence" value="ECO:0007669"/>
    <property type="project" value="TreeGrafter"/>
</dbReference>
<dbReference type="Gene3D" id="3.40.640.10">
    <property type="entry name" value="Type I PLP-dependent aspartate aminotransferase-like (Major domain)"/>
    <property type="match status" value="1"/>
</dbReference>
<dbReference type="SUPFAM" id="SSF53383">
    <property type="entry name" value="PLP-dependent transferases"/>
    <property type="match status" value="1"/>
</dbReference>
<keyword evidence="2 3" id="KW-0663">Pyridoxal phosphate</keyword>
<dbReference type="GO" id="GO:0008483">
    <property type="term" value="F:transaminase activity"/>
    <property type="evidence" value="ECO:0007669"/>
    <property type="project" value="InterPro"/>
</dbReference>
<dbReference type="InterPro" id="IPR005814">
    <property type="entry name" value="Aminotrans_3"/>
</dbReference>
<proteinExistence type="inferred from homology"/>
<dbReference type="Gene3D" id="3.90.1150.10">
    <property type="entry name" value="Aspartate Aminotransferase, domain 1"/>
    <property type="match status" value="1"/>
</dbReference>
<organism evidence="4 5">
    <name type="scientific">Polychaeton citri CBS 116435</name>
    <dbReference type="NCBI Taxonomy" id="1314669"/>
    <lineage>
        <taxon>Eukaryota</taxon>
        <taxon>Fungi</taxon>
        <taxon>Dikarya</taxon>
        <taxon>Ascomycota</taxon>
        <taxon>Pezizomycotina</taxon>
        <taxon>Dothideomycetes</taxon>
        <taxon>Dothideomycetidae</taxon>
        <taxon>Capnodiales</taxon>
        <taxon>Capnodiaceae</taxon>
        <taxon>Polychaeton</taxon>
    </lineage>
</organism>
<dbReference type="AlphaFoldDB" id="A0A9P4Q333"/>
<accession>A0A9P4Q333</accession>